<dbReference type="Pfam" id="PF00494">
    <property type="entry name" value="SQS_PSY"/>
    <property type="match status" value="1"/>
</dbReference>
<comment type="subcellular location">
    <subcellularLocation>
        <location evidence="1">Mitochondrion inner membrane</location>
    </subcellularLocation>
</comment>
<sequence length="380" mass="42689">MSFSRSLGRGSVRPFARRIGNFSSLDINLNLASRRGVVTEADVESARKYCVGQLRHGDYDAYLIRQFVPRSAQHAYDALRTLNLELARLPETVSNPTIRQLRLQFWKDTVNKTFAGNPPREPISILLHKNITDLAERTGSSTAANSIKFWLLRFINTREAFMDNRPFTNLAALEDYAENTYSTLMYITLAAMGMRSVHMDHLASHIGKACGIVAVLRGVPILAAPPRPVQTPAGGVEAGNNRSQALLLPLDVMAEVGLREEDVFRHGPNAPGLQDAIFKVATRANDHLITARDMLNNIHQNMDPGHEYEHQGESGHLYEGAYEEGATKAEVKRGFGVLLEAVPSSDYLERIEKANFDPFQIRNSWKLPWRIWRALRQHHV</sequence>
<evidence type="ECO:0000256" key="4">
    <source>
        <dbReference type="ARBA" id="ARBA00023128"/>
    </source>
</evidence>
<dbReference type="PANTHER" id="PTHR21181:SF13">
    <property type="entry name" value="NADH DEHYDROGENASE (UBIQUINONE) COMPLEX I, ASSEMBLY FACTOR 6"/>
    <property type="match status" value="1"/>
</dbReference>
<comment type="similarity">
    <text evidence="6">Belongs to the NDUFAF6 family.</text>
</comment>
<evidence type="ECO:0000256" key="3">
    <source>
        <dbReference type="ARBA" id="ARBA00022946"/>
    </source>
</evidence>
<evidence type="ECO:0000313" key="8">
    <source>
        <dbReference type="Proteomes" id="UP000803844"/>
    </source>
</evidence>
<evidence type="ECO:0008006" key="9">
    <source>
        <dbReference type="Google" id="ProtNLM"/>
    </source>
</evidence>
<evidence type="ECO:0000256" key="6">
    <source>
        <dbReference type="ARBA" id="ARBA00038273"/>
    </source>
</evidence>
<keyword evidence="4" id="KW-0496">Mitochondrion</keyword>
<dbReference type="GO" id="GO:0005743">
    <property type="term" value="C:mitochondrial inner membrane"/>
    <property type="evidence" value="ECO:0007669"/>
    <property type="project" value="UniProtKB-SubCell"/>
</dbReference>
<dbReference type="InterPro" id="IPR008949">
    <property type="entry name" value="Isoprenoid_synthase_dom_sf"/>
</dbReference>
<dbReference type="RefSeq" id="XP_040781564.1">
    <property type="nucleotide sequence ID" value="XM_040918608.1"/>
</dbReference>
<evidence type="ECO:0000256" key="5">
    <source>
        <dbReference type="ARBA" id="ARBA00023136"/>
    </source>
</evidence>
<proteinExistence type="inferred from homology"/>
<name>A0A9P4YCK4_CRYP1</name>
<keyword evidence="5" id="KW-0472">Membrane</keyword>
<dbReference type="PANTHER" id="PTHR21181">
    <property type="match status" value="1"/>
</dbReference>
<keyword evidence="8" id="KW-1185">Reference proteome</keyword>
<comment type="caution">
    <text evidence="7">The sequence shown here is derived from an EMBL/GenBank/DDBJ whole genome shotgun (WGS) entry which is preliminary data.</text>
</comment>
<keyword evidence="3" id="KW-0809">Transit peptide</keyword>
<accession>A0A9P4YCK4</accession>
<gene>
    <name evidence="7" type="ORF">M406DRAFT_285350</name>
</gene>
<protein>
    <recommendedName>
        <fullName evidence="9">Squalene/phytoene synthase</fullName>
    </recommendedName>
</protein>
<evidence type="ECO:0000256" key="1">
    <source>
        <dbReference type="ARBA" id="ARBA00004273"/>
    </source>
</evidence>
<evidence type="ECO:0000313" key="7">
    <source>
        <dbReference type="EMBL" id="KAF3770603.1"/>
    </source>
</evidence>
<keyword evidence="2" id="KW-0999">Mitochondrion inner membrane</keyword>
<dbReference type="AlphaFoldDB" id="A0A9P4YCK4"/>
<dbReference type="GO" id="GO:0032981">
    <property type="term" value="P:mitochondrial respiratory chain complex I assembly"/>
    <property type="evidence" value="ECO:0007669"/>
    <property type="project" value="TreeGrafter"/>
</dbReference>
<dbReference type="InterPro" id="IPR002060">
    <property type="entry name" value="Squ/phyt_synthse"/>
</dbReference>
<dbReference type="Gene3D" id="1.10.600.10">
    <property type="entry name" value="Farnesyl Diphosphate Synthase"/>
    <property type="match status" value="1"/>
</dbReference>
<dbReference type="SUPFAM" id="SSF48576">
    <property type="entry name" value="Terpenoid synthases"/>
    <property type="match status" value="1"/>
</dbReference>
<dbReference type="GeneID" id="63835737"/>
<dbReference type="OrthoDB" id="270318at2759"/>
<evidence type="ECO:0000256" key="2">
    <source>
        <dbReference type="ARBA" id="ARBA00022792"/>
    </source>
</evidence>
<reference evidence="7" key="1">
    <citation type="journal article" date="2020" name="Phytopathology">
        <title>Genome sequence of the chestnut blight fungus Cryphonectria parasitica EP155: A fundamental resource for an archetypical invasive plant pathogen.</title>
        <authorList>
            <person name="Crouch J.A."/>
            <person name="Dawe A."/>
            <person name="Aerts A."/>
            <person name="Barry K."/>
            <person name="Churchill A.C.L."/>
            <person name="Grimwood J."/>
            <person name="Hillman B."/>
            <person name="Milgroom M.G."/>
            <person name="Pangilinan J."/>
            <person name="Smith M."/>
            <person name="Salamov A."/>
            <person name="Schmutz J."/>
            <person name="Yadav J."/>
            <person name="Grigoriev I.V."/>
            <person name="Nuss D."/>
        </authorList>
    </citation>
    <scope>NUCLEOTIDE SEQUENCE</scope>
    <source>
        <strain evidence="7">EP155</strain>
    </source>
</reference>
<dbReference type="EMBL" id="MU032344">
    <property type="protein sequence ID" value="KAF3770603.1"/>
    <property type="molecule type" value="Genomic_DNA"/>
</dbReference>
<organism evidence="7 8">
    <name type="scientific">Cryphonectria parasitica (strain ATCC 38755 / EP155)</name>
    <dbReference type="NCBI Taxonomy" id="660469"/>
    <lineage>
        <taxon>Eukaryota</taxon>
        <taxon>Fungi</taxon>
        <taxon>Dikarya</taxon>
        <taxon>Ascomycota</taxon>
        <taxon>Pezizomycotina</taxon>
        <taxon>Sordariomycetes</taxon>
        <taxon>Sordariomycetidae</taxon>
        <taxon>Diaporthales</taxon>
        <taxon>Cryphonectriaceae</taxon>
        <taxon>Cryphonectria-Endothia species complex</taxon>
        <taxon>Cryphonectria</taxon>
    </lineage>
</organism>
<dbReference type="Proteomes" id="UP000803844">
    <property type="component" value="Unassembled WGS sequence"/>
</dbReference>